<evidence type="ECO:0000256" key="1">
    <source>
        <dbReference type="SAM" id="MobiDB-lite"/>
    </source>
</evidence>
<feature type="region of interest" description="Disordered" evidence="1">
    <location>
        <begin position="547"/>
        <end position="575"/>
    </location>
</feature>
<accession>W7XIT0</accession>
<reference evidence="3" key="1">
    <citation type="journal article" date="2006" name="PLoS Biol.">
        <title>Macronuclear genome sequence of the ciliate Tetrahymena thermophila, a model eukaryote.</title>
        <authorList>
            <person name="Eisen J.A."/>
            <person name="Coyne R.S."/>
            <person name="Wu M."/>
            <person name="Wu D."/>
            <person name="Thiagarajan M."/>
            <person name="Wortman J.R."/>
            <person name="Badger J.H."/>
            <person name="Ren Q."/>
            <person name="Amedeo P."/>
            <person name="Jones K.M."/>
            <person name="Tallon L.J."/>
            <person name="Delcher A.L."/>
            <person name="Salzberg S.L."/>
            <person name="Silva J.C."/>
            <person name="Haas B.J."/>
            <person name="Majoros W.H."/>
            <person name="Farzad M."/>
            <person name="Carlton J.M."/>
            <person name="Smith R.K. Jr."/>
            <person name="Garg J."/>
            <person name="Pearlman R.E."/>
            <person name="Karrer K.M."/>
            <person name="Sun L."/>
            <person name="Manning G."/>
            <person name="Elde N.C."/>
            <person name="Turkewitz A.P."/>
            <person name="Asai D.J."/>
            <person name="Wilkes D.E."/>
            <person name="Wang Y."/>
            <person name="Cai H."/>
            <person name="Collins K."/>
            <person name="Stewart B.A."/>
            <person name="Lee S.R."/>
            <person name="Wilamowska K."/>
            <person name="Weinberg Z."/>
            <person name="Ruzzo W.L."/>
            <person name="Wloga D."/>
            <person name="Gaertig J."/>
            <person name="Frankel J."/>
            <person name="Tsao C.-C."/>
            <person name="Gorovsky M.A."/>
            <person name="Keeling P.J."/>
            <person name="Waller R.F."/>
            <person name="Patron N.J."/>
            <person name="Cherry J.M."/>
            <person name="Stover N.A."/>
            <person name="Krieger C.J."/>
            <person name="del Toro C."/>
            <person name="Ryder H.F."/>
            <person name="Williamson S.C."/>
            <person name="Barbeau R.A."/>
            <person name="Hamilton E.P."/>
            <person name="Orias E."/>
        </authorList>
    </citation>
    <scope>NUCLEOTIDE SEQUENCE [LARGE SCALE GENOMIC DNA]</scope>
    <source>
        <strain evidence="3">SB210</strain>
    </source>
</reference>
<keyword evidence="3" id="KW-1185">Reference proteome</keyword>
<dbReference type="KEGG" id="tet:TTHERM_000849520"/>
<organism evidence="2 3">
    <name type="scientific">Tetrahymena thermophila (strain SB210)</name>
    <dbReference type="NCBI Taxonomy" id="312017"/>
    <lineage>
        <taxon>Eukaryota</taxon>
        <taxon>Sar</taxon>
        <taxon>Alveolata</taxon>
        <taxon>Ciliophora</taxon>
        <taxon>Intramacronucleata</taxon>
        <taxon>Oligohymenophorea</taxon>
        <taxon>Hymenostomatida</taxon>
        <taxon>Tetrahymenina</taxon>
        <taxon>Tetrahymenidae</taxon>
        <taxon>Tetrahymena</taxon>
    </lineage>
</organism>
<gene>
    <name evidence="2" type="ORF">TTHERM_000849520</name>
</gene>
<protein>
    <submittedName>
        <fullName evidence="2">Uncharacterized protein</fullName>
    </submittedName>
</protein>
<proteinExistence type="predicted"/>
<name>W7XIT0_TETTS</name>
<dbReference type="GeneID" id="24440912"/>
<evidence type="ECO:0000313" key="2">
    <source>
        <dbReference type="EMBL" id="EWS73584.1"/>
    </source>
</evidence>
<dbReference type="Proteomes" id="UP000009168">
    <property type="component" value="Unassembled WGS sequence"/>
</dbReference>
<evidence type="ECO:0000313" key="3">
    <source>
        <dbReference type="Proteomes" id="UP000009168"/>
    </source>
</evidence>
<dbReference type="InParanoid" id="W7XIT0"/>
<dbReference type="EMBL" id="GG662645">
    <property type="protein sequence ID" value="EWS73584.1"/>
    <property type="molecule type" value="Genomic_DNA"/>
</dbReference>
<dbReference type="RefSeq" id="XP_012653880.1">
    <property type="nucleotide sequence ID" value="XM_012798426.1"/>
</dbReference>
<sequence length="598" mass="70509">MNKQQRSISFNSVSPFRKQYPPLPKVPLTFGLNLELQKRQHYIQFYEQYSNVKLDNSANNQQIQPEKTNLILKQEERGTSNKLAKQNSSFNDIYYENITTNATNAFDSQTRRATSKLSNYSINNSKTHIKPPIQQLHISQRKSQVDNFNQNKNSSFVMNEVSKEQLRVDYSQGIAQRSISSKNSYRDRISQNVLNNRTNQMQIQNNSCDGINKQKQINKKQLKGNFANDFGQDNDAFKVPDQPRQYNPIHISFYHNYHDQKKPRQQNLIQESDKNSFSNAESLIPKEKKQLKSDEKVYNNFLKIKERKQSNDVYKNANTVVVNSAKQANLTEQRYKKLQDPDRILQYIEQKEIGFDTTPDILNAIEIAQKNTDEQLINRKRQPLAPIPVWQEDNQNSKKTNLVKHIQKFDLDFNQIDEKQINQYIQQKEDFLNQIEIQRYNERYNLSKEKVDQKMKNKKKYQIQKELEKEHDSFEDLHIPLSKLEINKSDSPNLQKIKIKNAKDSPKVVISTKQSSFDMKYGSIQPFKKYRREFDEYSTQQKYLMKTQEQSPLNNGYSGKNEKTKRATIQNNQPSSSDIKRRSIILICYVFMLQINHL</sequence>
<dbReference type="AlphaFoldDB" id="W7XIT0"/>
<feature type="compositionally biased region" description="Polar residues" evidence="1">
    <location>
        <begin position="547"/>
        <end position="558"/>
    </location>
</feature>